<accession>A0A7J5Y4E5</accession>
<sequence>MEGKHWSIADTRPESLKPFTCWKLTELTPDQRPQVRPAADAVALMPNVNVPICKYWKKSYLKYDRQQKRRRRRPVDAQGSESRDRKSFCK</sequence>
<feature type="region of interest" description="Disordered" evidence="1">
    <location>
        <begin position="64"/>
        <end position="90"/>
    </location>
</feature>
<feature type="compositionally biased region" description="Basic and acidic residues" evidence="1">
    <location>
        <begin position="81"/>
        <end position="90"/>
    </location>
</feature>
<dbReference type="Proteomes" id="UP000518266">
    <property type="component" value="Unassembled WGS sequence"/>
</dbReference>
<dbReference type="EMBL" id="JAAKFY010000018">
    <property type="protein sequence ID" value="KAF3843517.1"/>
    <property type="molecule type" value="Genomic_DNA"/>
</dbReference>
<name>A0A7J5Y4E5_DISMA</name>
<evidence type="ECO:0000313" key="2">
    <source>
        <dbReference type="EMBL" id="KAF3843517.1"/>
    </source>
</evidence>
<proteinExistence type="predicted"/>
<dbReference type="AlphaFoldDB" id="A0A7J5Y4E5"/>
<keyword evidence="3" id="KW-1185">Reference proteome</keyword>
<evidence type="ECO:0000256" key="1">
    <source>
        <dbReference type="SAM" id="MobiDB-lite"/>
    </source>
</evidence>
<gene>
    <name evidence="2" type="ORF">F7725_002366</name>
</gene>
<feature type="non-terminal residue" evidence="2">
    <location>
        <position position="1"/>
    </location>
</feature>
<reference evidence="2 3" key="1">
    <citation type="submission" date="2020-03" db="EMBL/GenBank/DDBJ databases">
        <title>Dissostichus mawsoni Genome sequencing and assembly.</title>
        <authorList>
            <person name="Park H."/>
        </authorList>
    </citation>
    <scope>NUCLEOTIDE SEQUENCE [LARGE SCALE GENOMIC DNA]</scope>
    <source>
        <strain evidence="2">DM0001</strain>
        <tissue evidence="2">Muscle</tissue>
    </source>
</reference>
<evidence type="ECO:0000313" key="3">
    <source>
        <dbReference type="Proteomes" id="UP000518266"/>
    </source>
</evidence>
<organism evidence="2 3">
    <name type="scientific">Dissostichus mawsoni</name>
    <name type="common">Antarctic cod</name>
    <dbReference type="NCBI Taxonomy" id="36200"/>
    <lineage>
        <taxon>Eukaryota</taxon>
        <taxon>Metazoa</taxon>
        <taxon>Chordata</taxon>
        <taxon>Craniata</taxon>
        <taxon>Vertebrata</taxon>
        <taxon>Euteleostomi</taxon>
        <taxon>Actinopterygii</taxon>
        <taxon>Neopterygii</taxon>
        <taxon>Teleostei</taxon>
        <taxon>Neoteleostei</taxon>
        <taxon>Acanthomorphata</taxon>
        <taxon>Eupercaria</taxon>
        <taxon>Perciformes</taxon>
        <taxon>Notothenioidei</taxon>
        <taxon>Nototheniidae</taxon>
        <taxon>Dissostichus</taxon>
    </lineage>
</organism>
<comment type="caution">
    <text evidence="2">The sequence shown here is derived from an EMBL/GenBank/DDBJ whole genome shotgun (WGS) entry which is preliminary data.</text>
</comment>
<protein>
    <submittedName>
        <fullName evidence="2">Uncharacterized protein</fullName>
    </submittedName>
</protein>